<evidence type="ECO:0000256" key="3">
    <source>
        <dbReference type="ARBA" id="ARBA00022448"/>
    </source>
</evidence>
<keyword evidence="6 11" id="KW-0732">Signal</keyword>
<evidence type="ECO:0000313" key="14">
    <source>
        <dbReference type="Proteomes" id="UP000494170"/>
    </source>
</evidence>
<evidence type="ECO:0000256" key="9">
    <source>
        <dbReference type="ARBA" id="ARBA00023136"/>
    </source>
</evidence>
<dbReference type="AlphaFoldDB" id="A0A6P2QR18"/>
<evidence type="ECO:0000256" key="7">
    <source>
        <dbReference type="ARBA" id="ARBA00023065"/>
    </source>
</evidence>
<dbReference type="CDD" id="cd00342">
    <property type="entry name" value="gram_neg_porins"/>
    <property type="match status" value="1"/>
</dbReference>
<proteinExistence type="predicted"/>
<accession>A0A6P2QR18</accession>
<dbReference type="GO" id="GO:0009279">
    <property type="term" value="C:cell outer membrane"/>
    <property type="evidence" value="ECO:0007669"/>
    <property type="project" value="UniProtKB-SubCell"/>
</dbReference>
<keyword evidence="7" id="KW-0406">Ion transport</keyword>
<keyword evidence="8" id="KW-0626">Porin</keyword>
<comment type="subunit">
    <text evidence="2">Homotrimer.</text>
</comment>
<evidence type="ECO:0000256" key="8">
    <source>
        <dbReference type="ARBA" id="ARBA00023114"/>
    </source>
</evidence>
<dbReference type="InterPro" id="IPR050298">
    <property type="entry name" value="Gram-neg_bact_OMP"/>
</dbReference>
<feature type="signal peptide" evidence="11">
    <location>
        <begin position="1"/>
        <end position="26"/>
    </location>
</feature>
<keyword evidence="5" id="KW-0812">Transmembrane</keyword>
<dbReference type="Proteomes" id="UP000494170">
    <property type="component" value="Unassembled WGS sequence"/>
</dbReference>
<sequence length="340" mass="34955">MKVRSLCIAALYCAAAGLLAGRSSHAQTSATLYGLIGLDVASTKRSGGPPAAIAMQSPGLTAPYWGLRIAEDLGGGYRALAVLESFFQPVNGGIGRTSADPYWGRNAYAGIEGPFGTVTLGRQTNLLYLAEQAVNPFRASILFSPLVMQTFVASYGGAIAGDTVWNNAIQYTSPTVGGLSASAVYAPGGLAGANGAANAGLSLRYASGPLTAVAAAQRTRIVAGAAAPTQHACLAGFAYAFPRITLYGAIQGTRTTATDTGSHTFEAGVSVPVTSRLSALGEWAYTRRTALRTAVSRNTGVAGLDYTLSRRTDVYALAGYDRLGGSGVAATWALGIRHLF</sequence>
<evidence type="ECO:0000256" key="2">
    <source>
        <dbReference type="ARBA" id="ARBA00011233"/>
    </source>
</evidence>
<gene>
    <name evidence="13" type="ORF">BLA6863_06071</name>
</gene>
<keyword evidence="10" id="KW-0998">Cell outer membrane</keyword>
<dbReference type="RefSeq" id="WP_174945735.1">
    <property type="nucleotide sequence ID" value="NZ_CABVPY010000055.1"/>
</dbReference>
<dbReference type="PANTHER" id="PTHR34501:SF9">
    <property type="entry name" value="MAJOR OUTER MEMBRANE PROTEIN P.IA"/>
    <property type="match status" value="1"/>
</dbReference>
<dbReference type="GO" id="GO:0015288">
    <property type="term" value="F:porin activity"/>
    <property type="evidence" value="ECO:0007669"/>
    <property type="project" value="UniProtKB-KW"/>
</dbReference>
<dbReference type="Pfam" id="PF13609">
    <property type="entry name" value="Porin_4"/>
    <property type="match status" value="1"/>
</dbReference>
<evidence type="ECO:0000256" key="5">
    <source>
        <dbReference type="ARBA" id="ARBA00022692"/>
    </source>
</evidence>
<evidence type="ECO:0000256" key="1">
    <source>
        <dbReference type="ARBA" id="ARBA00004571"/>
    </source>
</evidence>
<evidence type="ECO:0000256" key="10">
    <source>
        <dbReference type="ARBA" id="ARBA00023237"/>
    </source>
</evidence>
<dbReference type="PANTHER" id="PTHR34501">
    <property type="entry name" value="PROTEIN YDDL-RELATED"/>
    <property type="match status" value="1"/>
</dbReference>
<dbReference type="GO" id="GO:0006811">
    <property type="term" value="P:monoatomic ion transport"/>
    <property type="evidence" value="ECO:0007669"/>
    <property type="project" value="UniProtKB-KW"/>
</dbReference>
<keyword evidence="9" id="KW-0472">Membrane</keyword>
<name>A0A6P2QR18_BURL3</name>
<dbReference type="EMBL" id="CABVPY010000055">
    <property type="protein sequence ID" value="VWC24873.1"/>
    <property type="molecule type" value="Genomic_DNA"/>
</dbReference>
<evidence type="ECO:0000256" key="6">
    <source>
        <dbReference type="ARBA" id="ARBA00022729"/>
    </source>
</evidence>
<keyword evidence="4" id="KW-1134">Transmembrane beta strand</keyword>
<reference evidence="13 14" key="1">
    <citation type="submission" date="2019-09" db="EMBL/GenBank/DDBJ databases">
        <authorList>
            <person name="Depoorter E."/>
        </authorList>
    </citation>
    <scope>NUCLEOTIDE SEQUENCE [LARGE SCALE GENOMIC DNA]</scope>
    <source>
        <strain evidence="13">LMG 6863</strain>
    </source>
</reference>
<feature type="chain" id="PRO_5026697816" evidence="11">
    <location>
        <begin position="27"/>
        <end position="340"/>
    </location>
</feature>
<dbReference type="Gene3D" id="2.40.160.10">
    <property type="entry name" value="Porin"/>
    <property type="match status" value="1"/>
</dbReference>
<evidence type="ECO:0000256" key="11">
    <source>
        <dbReference type="SAM" id="SignalP"/>
    </source>
</evidence>
<comment type="subcellular location">
    <subcellularLocation>
        <location evidence="1">Cell outer membrane</location>
        <topology evidence="1">Multi-pass membrane protein</topology>
    </subcellularLocation>
</comment>
<feature type="domain" description="Porin" evidence="12">
    <location>
        <begin position="15"/>
        <end position="322"/>
    </location>
</feature>
<evidence type="ECO:0000256" key="4">
    <source>
        <dbReference type="ARBA" id="ARBA00022452"/>
    </source>
</evidence>
<dbReference type="InterPro" id="IPR033900">
    <property type="entry name" value="Gram_neg_porin_domain"/>
</dbReference>
<dbReference type="InterPro" id="IPR023614">
    <property type="entry name" value="Porin_dom_sf"/>
</dbReference>
<protein>
    <submittedName>
        <fullName evidence="13">Porin</fullName>
    </submittedName>
</protein>
<evidence type="ECO:0000259" key="12">
    <source>
        <dbReference type="Pfam" id="PF13609"/>
    </source>
</evidence>
<dbReference type="SUPFAM" id="SSF56935">
    <property type="entry name" value="Porins"/>
    <property type="match status" value="1"/>
</dbReference>
<evidence type="ECO:0000313" key="13">
    <source>
        <dbReference type="EMBL" id="VWC24873.1"/>
    </source>
</evidence>
<keyword evidence="3" id="KW-0813">Transport</keyword>
<organism evidence="13 14">
    <name type="scientific">Burkholderia lata (strain ATCC 17760 / DSM 23089 / LMG 22485 / NCIMB 9086 / R18194 / 383)</name>
    <dbReference type="NCBI Taxonomy" id="482957"/>
    <lineage>
        <taxon>Bacteria</taxon>
        <taxon>Pseudomonadati</taxon>
        <taxon>Pseudomonadota</taxon>
        <taxon>Betaproteobacteria</taxon>
        <taxon>Burkholderiales</taxon>
        <taxon>Burkholderiaceae</taxon>
        <taxon>Burkholderia</taxon>
        <taxon>Burkholderia cepacia complex</taxon>
    </lineage>
</organism>
<dbReference type="GO" id="GO:0046930">
    <property type="term" value="C:pore complex"/>
    <property type="evidence" value="ECO:0007669"/>
    <property type="project" value="UniProtKB-KW"/>
</dbReference>